<dbReference type="NCBIfam" id="NF037959">
    <property type="entry name" value="MFS_SpdSyn"/>
    <property type="match status" value="1"/>
</dbReference>
<dbReference type="AlphaFoldDB" id="A0A559KA10"/>
<gene>
    <name evidence="2" type="ORF">FPZ49_15925</name>
</gene>
<dbReference type="Proteomes" id="UP000317036">
    <property type="component" value="Unassembled WGS sequence"/>
</dbReference>
<accession>A0A559KA10</accession>
<evidence type="ECO:0000313" key="3">
    <source>
        <dbReference type="Proteomes" id="UP000317036"/>
    </source>
</evidence>
<proteinExistence type="predicted"/>
<comment type="caution">
    <text evidence="2">The sequence shown here is derived from an EMBL/GenBank/DDBJ whole genome shotgun (WGS) entry which is preliminary data.</text>
</comment>
<protein>
    <submittedName>
        <fullName evidence="2">Spermidine synthase</fullName>
    </submittedName>
</protein>
<dbReference type="Gene3D" id="3.40.50.150">
    <property type="entry name" value="Vaccinia Virus protein VP39"/>
    <property type="match status" value="1"/>
</dbReference>
<dbReference type="InterPro" id="IPR029063">
    <property type="entry name" value="SAM-dependent_MTases_sf"/>
</dbReference>
<dbReference type="OrthoDB" id="9761985at2"/>
<sequence>MGEKESDNVQLLFQEAGPNHEVTVYETGELYGEKGLFRVLQFSNEAIQGALDLHRPERIVFEYPRAILHLMEHNHPSFEDVFMIGHGIGTIASHLADRRCKIAELDRTVVEVSRRFFGYGDNNVVVGDGRQLLERERSKTYDCIIVDAFTDQGTPRKLVSTEFFQLTSDKLDAHGSILLNLMGRGDKDPLLNAIHTTMSEVFAYTKAFVLRSEEGSRRDLQNIILMGSGSPIGYQARQMAGFTEFELAQGYLIRDHDTG</sequence>
<dbReference type="PANTHER" id="PTHR43317:SF1">
    <property type="entry name" value="THERMOSPERMINE SYNTHASE ACAULIS5"/>
    <property type="match status" value="1"/>
</dbReference>
<name>A0A559KA10_9BACL</name>
<keyword evidence="3" id="KW-1185">Reference proteome</keyword>
<dbReference type="SUPFAM" id="SSF53335">
    <property type="entry name" value="S-adenosyl-L-methionine-dependent methyltransferases"/>
    <property type="match status" value="1"/>
</dbReference>
<keyword evidence="1" id="KW-0620">Polyamine biosynthesis</keyword>
<dbReference type="PANTHER" id="PTHR43317">
    <property type="entry name" value="THERMOSPERMINE SYNTHASE ACAULIS5"/>
    <property type="match status" value="1"/>
</dbReference>
<organism evidence="2 3">
    <name type="scientific">Paenibacillus cremeus</name>
    <dbReference type="NCBI Taxonomy" id="2163881"/>
    <lineage>
        <taxon>Bacteria</taxon>
        <taxon>Bacillati</taxon>
        <taxon>Bacillota</taxon>
        <taxon>Bacilli</taxon>
        <taxon>Bacillales</taxon>
        <taxon>Paenibacillaceae</taxon>
        <taxon>Paenibacillus</taxon>
    </lineage>
</organism>
<evidence type="ECO:0000256" key="1">
    <source>
        <dbReference type="ARBA" id="ARBA00023115"/>
    </source>
</evidence>
<evidence type="ECO:0000313" key="2">
    <source>
        <dbReference type="EMBL" id="TVY08970.1"/>
    </source>
</evidence>
<reference evidence="2 3" key="1">
    <citation type="submission" date="2019-07" db="EMBL/GenBank/DDBJ databases">
        <authorList>
            <person name="Kim J."/>
        </authorList>
    </citation>
    <scope>NUCLEOTIDE SEQUENCE [LARGE SCALE GENOMIC DNA]</scope>
    <source>
        <strain evidence="2 3">JC52</strain>
    </source>
</reference>
<dbReference type="GO" id="GO:0006596">
    <property type="term" value="P:polyamine biosynthetic process"/>
    <property type="evidence" value="ECO:0007669"/>
    <property type="project" value="UniProtKB-KW"/>
</dbReference>
<dbReference type="EMBL" id="VNJI01000018">
    <property type="protein sequence ID" value="TVY08970.1"/>
    <property type="molecule type" value="Genomic_DNA"/>
</dbReference>
<dbReference type="Pfam" id="PF01564">
    <property type="entry name" value="Spermine_synth"/>
    <property type="match status" value="1"/>
</dbReference>